<evidence type="ECO:0000256" key="2">
    <source>
        <dbReference type="ARBA" id="ARBA00022448"/>
    </source>
</evidence>
<dbReference type="FunFam" id="2.60.40.1120:FF:000003">
    <property type="entry name" value="Outer membrane protein Omp121"/>
    <property type="match status" value="1"/>
</dbReference>
<dbReference type="Gene3D" id="2.60.40.1120">
    <property type="entry name" value="Carboxypeptidase-like, regulatory domain"/>
    <property type="match status" value="1"/>
</dbReference>
<dbReference type="InterPro" id="IPR037066">
    <property type="entry name" value="Plug_dom_sf"/>
</dbReference>
<evidence type="ECO:0000256" key="8">
    <source>
        <dbReference type="SAM" id="SignalP"/>
    </source>
</evidence>
<feature type="signal peptide" evidence="8">
    <location>
        <begin position="1"/>
        <end position="25"/>
    </location>
</feature>
<dbReference type="InterPro" id="IPR023996">
    <property type="entry name" value="TonB-dep_OMP_SusC/RagA"/>
</dbReference>
<evidence type="ECO:0000313" key="10">
    <source>
        <dbReference type="EMBL" id="SEU06530.1"/>
    </source>
</evidence>
<gene>
    <name evidence="10" type="ORF">SAMN05444285_13926</name>
</gene>
<keyword evidence="5 7" id="KW-0472">Membrane</keyword>
<accession>A0A1I0J9C6</accession>
<comment type="subcellular location">
    <subcellularLocation>
        <location evidence="1 7">Cell outer membrane</location>
        <topology evidence="1 7">Multi-pass membrane protein</topology>
    </subcellularLocation>
</comment>
<dbReference type="GO" id="GO:0009279">
    <property type="term" value="C:cell outer membrane"/>
    <property type="evidence" value="ECO:0007669"/>
    <property type="project" value="UniProtKB-SubCell"/>
</dbReference>
<dbReference type="NCBIfam" id="TIGR04057">
    <property type="entry name" value="SusC_RagA_signa"/>
    <property type="match status" value="1"/>
</dbReference>
<evidence type="ECO:0000256" key="4">
    <source>
        <dbReference type="ARBA" id="ARBA00022692"/>
    </source>
</evidence>
<dbReference type="NCBIfam" id="TIGR04056">
    <property type="entry name" value="OMP_RagA_SusC"/>
    <property type="match status" value="1"/>
</dbReference>
<dbReference type="SUPFAM" id="SSF49464">
    <property type="entry name" value="Carboxypeptidase regulatory domain-like"/>
    <property type="match status" value="1"/>
</dbReference>
<name>A0A1I0J9C6_9BACT</name>
<keyword evidence="6 7" id="KW-0998">Cell outer membrane</keyword>
<dbReference type="Proteomes" id="UP000181981">
    <property type="component" value="Unassembled WGS sequence"/>
</dbReference>
<keyword evidence="2 7" id="KW-0813">Transport</keyword>
<feature type="domain" description="TonB-dependent receptor plug" evidence="9">
    <location>
        <begin position="122"/>
        <end position="224"/>
    </location>
</feature>
<evidence type="ECO:0000256" key="1">
    <source>
        <dbReference type="ARBA" id="ARBA00004571"/>
    </source>
</evidence>
<dbReference type="Pfam" id="PF13715">
    <property type="entry name" value="CarbopepD_reg_2"/>
    <property type="match status" value="1"/>
</dbReference>
<dbReference type="Gene3D" id="2.170.130.10">
    <property type="entry name" value="TonB-dependent receptor, plug domain"/>
    <property type="match status" value="1"/>
</dbReference>
<dbReference type="EMBL" id="FOHT01000039">
    <property type="protein sequence ID" value="SEU06530.1"/>
    <property type="molecule type" value="Genomic_DNA"/>
</dbReference>
<dbReference type="Gene3D" id="2.40.170.20">
    <property type="entry name" value="TonB-dependent receptor, beta-barrel domain"/>
    <property type="match status" value="1"/>
</dbReference>
<evidence type="ECO:0000259" key="9">
    <source>
        <dbReference type="Pfam" id="PF07715"/>
    </source>
</evidence>
<keyword evidence="8" id="KW-0732">Signal</keyword>
<dbReference type="InterPro" id="IPR012910">
    <property type="entry name" value="Plug_dom"/>
</dbReference>
<evidence type="ECO:0000256" key="5">
    <source>
        <dbReference type="ARBA" id="ARBA00023136"/>
    </source>
</evidence>
<keyword evidence="3 7" id="KW-1134">Transmembrane beta strand</keyword>
<sequence length="1082" mass="119501">MKEKRMMRKILMLLLVAFFSVGAFAQEIALKGVVTSADDNQPLPGVTITLEGTTNGTVTDFDGNYQLAVPPDAVLVFSYIGMKPQTINVEGRTQINVQLEADLFNVDEVVVVGYGVQKKALVTGANANVKGEQLAELNTSNAMEALQGMASGVNITRNNGAPGAGTKVTIRGAGTIGNASPLYIVDGVSVGNIDYLSPSDIESIDVLKDAASAAIYGSRAANGVILVTTKKGTAGAEPVITYDGYYGVQNIYKKLPALNAQEYMYIMDEARANDGSPLFDWQDKIVNGNTYLNNSFPGGLGTQYGQYVWDKLQSGWEGTNWIDEMTQDNAPVQSHSLNITGASDDITYSAGFSYFDQTGLLGGEITDAGYKRMTARLNTNFILKRRANNKKLLSVGENFTYTNTENRSVATGNIYWNDLHNALVKSPLSPLYWDNENINHWTSGYSPTLEGIAMGDHNPIAQMYYRHNNNWSKGNTFVGNVYGELEPIDNLIFRSSFGMDAWFGHSRSYSETYKFATQYQNTTDGTQMDMYRGVNFTWTNTVAYDFSINDDHKLSALVGTEMLKNELNLNVGGSKNNTLFGDAEHAYLDNTNNPQVVSDIGTWGADYAAQGGGLMSYMGRMSYNYKEKYMADFTMRADGSSNFAKGNRWGYFPSVSAGWNFSEEDFLSDFTLLNYGKLRASWGQNGNQNIDNFIYSSNIAYKDQGYYFGPNKDVPQQAAIPANVPNPDVTWETSEQLNFGVDTRWLDSRLGVTADWYKKTTKDWLVVAPILGTFGAGAPFINGGDIENTGFEFVVSWNDRISDFKYGATLTGAYNKNEVTKLANAEGIITGSGHVLSQGTSYISRVEVGQPIGFFYGFETDGLMQNQDEVDAYTTADGTPIVIEAEPDTPRQPGDVRFVDQNGDGIINDNDKVMLGKPTPDFEMGIQLNAEYKGFYVNTTLSGKFGLQVMQSYRSFADQLNQNYTTQIFDRWHGEGTSNRIPRLTYATTANTQLISDIYMHDADYLRINNLTFGYRFDKLLTDVEWMKAASVYVSVNNLHTFTKYDGMDPEVGYAPDSWASGVDLGLYPLPRTVMFGVNVTF</sequence>
<dbReference type="AlphaFoldDB" id="A0A1I0J9C6"/>
<evidence type="ECO:0000256" key="3">
    <source>
        <dbReference type="ARBA" id="ARBA00022452"/>
    </source>
</evidence>
<evidence type="ECO:0000256" key="7">
    <source>
        <dbReference type="PROSITE-ProRule" id="PRU01360"/>
    </source>
</evidence>
<dbReference type="Pfam" id="PF07715">
    <property type="entry name" value="Plug"/>
    <property type="match status" value="1"/>
</dbReference>
<dbReference type="InterPro" id="IPR036942">
    <property type="entry name" value="Beta-barrel_TonB_sf"/>
</dbReference>
<dbReference type="InterPro" id="IPR039426">
    <property type="entry name" value="TonB-dep_rcpt-like"/>
</dbReference>
<dbReference type="InterPro" id="IPR008969">
    <property type="entry name" value="CarboxyPept-like_regulatory"/>
</dbReference>
<protein>
    <submittedName>
        <fullName evidence="10">TonB-linked outer membrane protein, SusC/RagA family</fullName>
    </submittedName>
</protein>
<dbReference type="SUPFAM" id="SSF56935">
    <property type="entry name" value="Porins"/>
    <property type="match status" value="1"/>
</dbReference>
<feature type="chain" id="PRO_5010325667" evidence="8">
    <location>
        <begin position="26"/>
        <end position="1082"/>
    </location>
</feature>
<dbReference type="InterPro" id="IPR023997">
    <property type="entry name" value="TonB-dep_OMP_SusC/RagA_CS"/>
</dbReference>
<evidence type="ECO:0000313" key="11">
    <source>
        <dbReference type="Proteomes" id="UP000181981"/>
    </source>
</evidence>
<reference evidence="10 11" key="1">
    <citation type="submission" date="2016-10" db="EMBL/GenBank/DDBJ databases">
        <authorList>
            <person name="de Groot N.N."/>
        </authorList>
    </citation>
    <scope>NUCLEOTIDE SEQUENCE [LARGE SCALE GENOMIC DNA]</scope>
    <source>
        <strain evidence="10 11">DSM 25947</strain>
    </source>
</reference>
<dbReference type="PROSITE" id="PS52016">
    <property type="entry name" value="TONB_DEPENDENT_REC_3"/>
    <property type="match status" value="1"/>
</dbReference>
<organism evidence="10 11">
    <name type="scientific">Draconibacterium orientale</name>
    <dbReference type="NCBI Taxonomy" id="1168034"/>
    <lineage>
        <taxon>Bacteria</taxon>
        <taxon>Pseudomonadati</taxon>
        <taxon>Bacteroidota</taxon>
        <taxon>Bacteroidia</taxon>
        <taxon>Marinilabiliales</taxon>
        <taxon>Prolixibacteraceae</taxon>
        <taxon>Draconibacterium</taxon>
    </lineage>
</organism>
<dbReference type="RefSeq" id="WP_245749067.1">
    <property type="nucleotide sequence ID" value="NZ_FOHT01000039.1"/>
</dbReference>
<keyword evidence="4 7" id="KW-0812">Transmembrane</keyword>
<proteinExistence type="inferred from homology"/>
<evidence type="ECO:0000256" key="6">
    <source>
        <dbReference type="ARBA" id="ARBA00023237"/>
    </source>
</evidence>
<comment type="similarity">
    <text evidence="7">Belongs to the TonB-dependent receptor family.</text>
</comment>